<feature type="compositionally biased region" description="Low complexity" evidence="8">
    <location>
        <begin position="189"/>
        <end position="200"/>
    </location>
</feature>
<evidence type="ECO:0000256" key="3">
    <source>
        <dbReference type="ARBA" id="ARBA00022618"/>
    </source>
</evidence>
<dbReference type="Gene3D" id="3.10.20.310">
    <property type="entry name" value="membrane protein fhac"/>
    <property type="match status" value="1"/>
</dbReference>
<evidence type="ECO:0000256" key="2">
    <source>
        <dbReference type="ARBA" id="ARBA00022475"/>
    </source>
</evidence>
<dbReference type="Pfam" id="PF08478">
    <property type="entry name" value="POTRA_1"/>
    <property type="match status" value="1"/>
</dbReference>
<feature type="domain" description="POTRA" evidence="9">
    <location>
        <begin position="56"/>
        <end position="125"/>
    </location>
</feature>
<keyword evidence="2" id="KW-1003">Cell membrane</keyword>
<feature type="compositionally biased region" description="Polar residues" evidence="8">
    <location>
        <begin position="173"/>
        <end position="188"/>
    </location>
</feature>
<evidence type="ECO:0000256" key="1">
    <source>
        <dbReference type="ARBA" id="ARBA00004370"/>
    </source>
</evidence>
<keyword evidence="4" id="KW-0812">Transmembrane</keyword>
<gene>
    <name evidence="10" type="ORF">G7B40_022190</name>
</gene>
<dbReference type="InterPro" id="IPR050487">
    <property type="entry name" value="FtsQ_DivIB"/>
</dbReference>
<comment type="subcellular location">
    <subcellularLocation>
        <location evidence="1">Membrane</location>
    </subcellularLocation>
</comment>
<dbReference type="PROSITE" id="PS51779">
    <property type="entry name" value="POTRA"/>
    <property type="match status" value="1"/>
</dbReference>
<sequence>MAGIISVSSKKLEGRRKRLRKRRQLKIIQATWRTIAISSLASGLLWLAVQPIWVVTDSHDVVISGNQLLSDEAVQSLLVLSYPQSLLRIQPSRLAESLKNQPMIEQAYVSRRLFPPGLIVQIKERVPVAIALDKRSRSLVGSDANPSSSSVPSGAKPLLPTRTTEEQAGVDDSSASDGKTPKNKSSQTLALASAGESSAATKLVNPPSSNKEHPNETSSQTSLLTETSKEQKNSDTHKKTGVVGLIDSSGVWMPLEKFTLLHSSVRLPDLKVIGLPEQYRPYWSELYQALSQSSVKVMEIDWQDPTNLILKTELGTVHLGTPSFHLSEKIRVMAQMRHLPVQLNLSQIEYIDLKNPEYPLVQMNQKKQSSPQPR</sequence>
<comment type="caution">
    <text evidence="10">The sequence shown here is derived from an EMBL/GenBank/DDBJ whole genome shotgun (WGS) entry which is preliminary data.</text>
</comment>
<dbReference type="PANTHER" id="PTHR37820:SF1">
    <property type="entry name" value="CELL DIVISION PROTEIN FTSQ"/>
    <property type="match status" value="1"/>
</dbReference>
<keyword evidence="5" id="KW-1133">Transmembrane helix</keyword>
<dbReference type="Proteomes" id="UP000667802">
    <property type="component" value="Unassembled WGS sequence"/>
</dbReference>
<keyword evidence="11" id="KW-1185">Reference proteome</keyword>
<dbReference type="PANTHER" id="PTHR37820">
    <property type="entry name" value="CELL DIVISION PROTEIN DIVIB"/>
    <property type="match status" value="1"/>
</dbReference>
<dbReference type="EMBL" id="JAALHA020000011">
    <property type="protein sequence ID" value="MDR9897254.1"/>
    <property type="molecule type" value="Genomic_DNA"/>
</dbReference>
<evidence type="ECO:0000256" key="5">
    <source>
        <dbReference type="ARBA" id="ARBA00022989"/>
    </source>
</evidence>
<organism evidence="10 11">
    <name type="scientific">Aetokthonos hydrillicola Thurmond2011</name>
    <dbReference type="NCBI Taxonomy" id="2712845"/>
    <lineage>
        <taxon>Bacteria</taxon>
        <taxon>Bacillati</taxon>
        <taxon>Cyanobacteriota</taxon>
        <taxon>Cyanophyceae</taxon>
        <taxon>Nostocales</taxon>
        <taxon>Hapalosiphonaceae</taxon>
        <taxon>Aetokthonos</taxon>
    </lineage>
</organism>
<keyword evidence="3" id="KW-0132">Cell division</keyword>
<evidence type="ECO:0000259" key="9">
    <source>
        <dbReference type="PROSITE" id="PS51779"/>
    </source>
</evidence>
<keyword evidence="7" id="KW-0131">Cell cycle</keyword>
<accession>A0AAP5I9Q3</accession>
<feature type="compositionally biased region" description="Low complexity" evidence="8">
    <location>
        <begin position="216"/>
        <end position="226"/>
    </location>
</feature>
<evidence type="ECO:0000313" key="11">
    <source>
        <dbReference type="Proteomes" id="UP000667802"/>
    </source>
</evidence>
<evidence type="ECO:0000256" key="7">
    <source>
        <dbReference type="ARBA" id="ARBA00023306"/>
    </source>
</evidence>
<reference evidence="11" key="1">
    <citation type="journal article" date="2021" name="Science">
        <title>Hunting the eagle killer: A cyanobacterial neurotoxin causes vacuolar myelinopathy.</title>
        <authorList>
            <person name="Breinlinger S."/>
            <person name="Phillips T.J."/>
            <person name="Haram B.N."/>
            <person name="Mares J."/>
            <person name="Martinez Yerena J.A."/>
            <person name="Hrouzek P."/>
            <person name="Sobotka R."/>
            <person name="Henderson W.M."/>
            <person name="Schmieder P."/>
            <person name="Williams S.M."/>
            <person name="Lauderdale J.D."/>
            <person name="Wilde H.D."/>
            <person name="Gerrin W."/>
            <person name="Kust A."/>
            <person name="Washington J.W."/>
            <person name="Wagner C."/>
            <person name="Geier B."/>
            <person name="Liebeke M."/>
            <person name="Enke H."/>
            <person name="Niedermeyer T.H.J."/>
            <person name="Wilde S.B."/>
        </authorList>
    </citation>
    <scope>NUCLEOTIDE SEQUENCE [LARGE SCALE GENOMIC DNA]</scope>
    <source>
        <strain evidence="11">Thurmond2011</strain>
    </source>
</reference>
<feature type="compositionally biased region" description="Basic and acidic residues" evidence="8">
    <location>
        <begin position="227"/>
        <end position="238"/>
    </location>
</feature>
<evidence type="ECO:0000313" key="10">
    <source>
        <dbReference type="EMBL" id="MDR9897254.1"/>
    </source>
</evidence>
<dbReference type="InterPro" id="IPR034746">
    <property type="entry name" value="POTRA"/>
</dbReference>
<dbReference type="RefSeq" id="WP_208341049.1">
    <property type="nucleotide sequence ID" value="NZ_CAWQFN010000781.1"/>
</dbReference>
<dbReference type="GO" id="GO:0051301">
    <property type="term" value="P:cell division"/>
    <property type="evidence" value="ECO:0007669"/>
    <property type="project" value="UniProtKB-KW"/>
</dbReference>
<feature type="compositionally biased region" description="Low complexity" evidence="8">
    <location>
        <begin position="140"/>
        <end position="155"/>
    </location>
</feature>
<evidence type="ECO:0000256" key="4">
    <source>
        <dbReference type="ARBA" id="ARBA00022692"/>
    </source>
</evidence>
<name>A0AAP5I9Q3_9CYAN</name>
<dbReference type="GO" id="GO:0005886">
    <property type="term" value="C:plasma membrane"/>
    <property type="evidence" value="ECO:0007669"/>
    <property type="project" value="TreeGrafter"/>
</dbReference>
<keyword evidence="6" id="KW-0472">Membrane</keyword>
<proteinExistence type="predicted"/>
<protein>
    <submittedName>
        <fullName evidence="10">FtsQ-type POTRA domain-containing protein</fullName>
    </submittedName>
</protein>
<feature type="region of interest" description="Disordered" evidence="8">
    <location>
        <begin position="139"/>
        <end position="238"/>
    </location>
</feature>
<evidence type="ECO:0000256" key="6">
    <source>
        <dbReference type="ARBA" id="ARBA00023136"/>
    </source>
</evidence>
<dbReference type="InterPro" id="IPR013685">
    <property type="entry name" value="POTRA_FtsQ_type"/>
</dbReference>
<dbReference type="AlphaFoldDB" id="A0AAP5I9Q3"/>
<evidence type="ECO:0000256" key="8">
    <source>
        <dbReference type="SAM" id="MobiDB-lite"/>
    </source>
</evidence>